<organism evidence="1 2">
    <name type="scientific">Pseudobdellovibrio exovorus JSS</name>
    <dbReference type="NCBI Taxonomy" id="1184267"/>
    <lineage>
        <taxon>Bacteria</taxon>
        <taxon>Pseudomonadati</taxon>
        <taxon>Bdellovibrionota</taxon>
        <taxon>Bdellovibrionia</taxon>
        <taxon>Bdellovibrionales</taxon>
        <taxon>Pseudobdellovibrionaceae</taxon>
        <taxon>Pseudobdellovibrio</taxon>
    </lineage>
</organism>
<dbReference type="EMBL" id="CP003537">
    <property type="protein sequence ID" value="AGH96808.1"/>
    <property type="molecule type" value="Genomic_DNA"/>
</dbReference>
<evidence type="ECO:0000313" key="1">
    <source>
        <dbReference type="EMBL" id="AGH96808.1"/>
    </source>
</evidence>
<dbReference type="Gene3D" id="3.40.50.620">
    <property type="entry name" value="HUPs"/>
    <property type="match status" value="1"/>
</dbReference>
<gene>
    <name evidence="1" type="ORF">A11Q_2592</name>
</gene>
<dbReference type="RefSeq" id="WP_015471298.1">
    <property type="nucleotide sequence ID" value="NC_020813.1"/>
</dbReference>
<dbReference type="AlphaFoldDB" id="M4VC43"/>
<sequence>MTLFYPASHLSHYSISEPKEGHQLTHFKLFNSRPQLPFVEAQRACQLIYEKYKTPLMICFSGGIDSECVAQAALAAKVPFELVIMRLQPEFNDHDTIYALEFCEKIGKKPIFIDLSIVRFYESGEYLEYALKYRTNSPQFATHLWLAQQIQGLPVFAGSFPYINYFDREGNELEESYLYTSEDKEYGVDRFFQQTGKSGVGHFFQYTPELYFSFLTHTIAGSSKKKRMELKLATHYDMKEYAFDQGGFDTKIVTGRSQKYTGFEKVKEYYANRYGIGDAYEKLFREPLQRIFPLKTSVRTLLPKTAEENFFYHSEAES</sequence>
<dbReference type="SUPFAM" id="SSF52402">
    <property type="entry name" value="Adenine nucleotide alpha hydrolases-like"/>
    <property type="match status" value="1"/>
</dbReference>
<evidence type="ECO:0008006" key="3">
    <source>
        <dbReference type="Google" id="ProtNLM"/>
    </source>
</evidence>
<dbReference type="STRING" id="1184267.A11Q_2592"/>
<proteinExistence type="predicted"/>
<dbReference type="PATRIC" id="fig|1184267.3.peg.2620"/>
<accession>M4VC43</accession>
<reference evidence="1" key="1">
    <citation type="journal article" date="2013" name="ISME J.">
        <title>By their genes ye shall know them: genomic signatures of predatory bacteria.</title>
        <authorList>
            <person name="Pasternak Z."/>
            <person name="Pietrokovski S."/>
            <person name="Rotem O."/>
            <person name="Gophna U."/>
            <person name="Lurie-Weinberger M.N."/>
            <person name="Jurkevitch E."/>
        </authorList>
    </citation>
    <scope>NUCLEOTIDE SEQUENCE [LARGE SCALE GENOMIC DNA]</scope>
    <source>
        <strain evidence="1">JSS</strain>
    </source>
</reference>
<protein>
    <recommendedName>
        <fullName evidence="3">Asparagine synthetase domain-containing protein</fullName>
    </recommendedName>
</protein>
<dbReference type="HOGENOM" id="CLU_062179_0_0_7"/>
<dbReference type="InterPro" id="IPR014729">
    <property type="entry name" value="Rossmann-like_a/b/a_fold"/>
</dbReference>
<dbReference type="KEGG" id="bex:A11Q_2592"/>
<name>M4VC43_9BACT</name>
<dbReference type="Proteomes" id="UP000012040">
    <property type="component" value="Chromosome"/>
</dbReference>
<keyword evidence="2" id="KW-1185">Reference proteome</keyword>
<evidence type="ECO:0000313" key="2">
    <source>
        <dbReference type="Proteomes" id="UP000012040"/>
    </source>
</evidence>
<dbReference type="OrthoDB" id="9799210at2"/>